<dbReference type="GO" id="GO:0005576">
    <property type="term" value="C:extracellular region"/>
    <property type="evidence" value="ECO:0007669"/>
    <property type="project" value="UniProtKB-SubCell"/>
</dbReference>
<dbReference type="GO" id="GO:0016810">
    <property type="term" value="F:hydrolase activity, acting on carbon-nitrogen (but not peptide) bonds"/>
    <property type="evidence" value="ECO:0007669"/>
    <property type="project" value="InterPro"/>
</dbReference>
<dbReference type="InterPro" id="IPR011330">
    <property type="entry name" value="Glyco_hydro/deAcase_b/a-brl"/>
</dbReference>
<proteinExistence type="predicted"/>
<dbReference type="InterPro" id="IPR002509">
    <property type="entry name" value="NODB_dom"/>
</dbReference>
<protein>
    <submittedName>
        <fullName evidence="4">Polysaccharide deacetylase family protein</fullName>
    </submittedName>
</protein>
<dbReference type="Proteomes" id="UP001431572">
    <property type="component" value="Chromosome 2"/>
</dbReference>
<keyword evidence="7" id="KW-1185">Reference proteome</keyword>
<evidence type="ECO:0000313" key="6">
    <source>
        <dbReference type="Proteomes" id="UP000521676"/>
    </source>
</evidence>
<accession>A0A8T7M601</accession>
<dbReference type="GO" id="GO:0005975">
    <property type="term" value="P:carbohydrate metabolic process"/>
    <property type="evidence" value="ECO:0007669"/>
    <property type="project" value="InterPro"/>
</dbReference>
<reference evidence="4 6" key="1">
    <citation type="submission" date="2020-06" db="EMBL/GenBank/DDBJ databases">
        <title>Anoxygenic phototrophic Chloroflexota member uses a Type I reaction center.</title>
        <authorList>
            <person name="Tsuji J.M."/>
            <person name="Shaw N.A."/>
            <person name="Nagashima S."/>
            <person name="Venkiteswaran J."/>
            <person name="Schiff S.L."/>
            <person name="Hanada S."/>
            <person name="Tank M."/>
            <person name="Neufeld J.D."/>
        </authorList>
    </citation>
    <scope>NUCLEOTIDE SEQUENCE [LARGE SCALE GENOMIC DNA]</scope>
    <source>
        <strain evidence="4">L227-S17</strain>
    </source>
</reference>
<reference evidence="5" key="2">
    <citation type="journal article" date="2024" name="Nature">
        <title>Anoxygenic phototroph of the Chloroflexota uses a type I reaction centre.</title>
        <authorList>
            <person name="Tsuji J.M."/>
            <person name="Shaw N.A."/>
            <person name="Nagashima S."/>
            <person name="Venkiteswaran J.J."/>
            <person name="Schiff S.L."/>
            <person name="Watanabe T."/>
            <person name="Fukui M."/>
            <person name="Hanada S."/>
            <person name="Tank M."/>
            <person name="Neufeld J.D."/>
        </authorList>
    </citation>
    <scope>NUCLEOTIDE SEQUENCE</scope>
    <source>
        <strain evidence="5">L227-S17</strain>
    </source>
</reference>
<organism evidence="4 6">
    <name type="scientific">Candidatus Chlorohelix allophototropha</name>
    <dbReference type="NCBI Taxonomy" id="3003348"/>
    <lineage>
        <taxon>Bacteria</taxon>
        <taxon>Bacillati</taxon>
        <taxon>Chloroflexota</taxon>
        <taxon>Chloroflexia</taxon>
        <taxon>Candidatus Chloroheliales</taxon>
        <taxon>Candidatus Chloroheliaceae</taxon>
        <taxon>Candidatus Chlorohelix</taxon>
    </lineage>
</organism>
<dbReference type="AlphaFoldDB" id="A0A8T7M601"/>
<evidence type="ECO:0000256" key="2">
    <source>
        <dbReference type="ARBA" id="ARBA00022729"/>
    </source>
</evidence>
<feature type="domain" description="NodB homology" evidence="3">
    <location>
        <begin position="304"/>
        <end position="458"/>
    </location>
</feature>
<evidence type="ECO:0000259" key="3">
    <source>
        <dbReference type="PROSITE" id="PS51677"/>
    </source>
</evidence>
<gene>
    <name evidence="4" type="ORF">HXX08_16905</name>
    <name evidence="5" type="ORF">OZ401_003063</name>
</gene>
<dbReference type="PANTHER" id="PTHR34216">
    <property type="match status" value="1"/>
</dbReference>
<dbReference type="PROSITE" id="PS51677">
    <property type="entry name" value="NODB"/>
    <property type="match status" value="1"/>
</dbReference>
<sequence length="458" mass="51887">MKRKPKNIVVGVSLAIILLFSATLLPVTAASPENGFSYLAEVAAAVNVRNPRQFQYYNQTGHSVSGPLLRYYRSTGGITRHGYPITELLLRDGHYVQYFERSVLEFYPDYSGTPQEVAPVSLFGADNIGDKATVQAFESTADRWYFPETSHSVSGEFLSFWRNNGERQSLGLPLSEPFEETQPDDSKLLVQYFEYAKLEYHADSEGIQIAHSGLKRAESELDSQLFATAPLARLTEQRQVRIPSLMFHYVRTVDRKKDLLGYRLSVTPETFGKYLDWLKENGYHTVTLAQVMDALKYGVQLPEKAINLRFDDGHADMWTAYLALKERGMTATFYVITQRLELLPEQWRQIDQDGFEVAPHTRTHPDLRTVRDLNAEISGSKQDLEEMLGHPTRTFAYPYGKYSDAIIKATTDSGIEMAVSTDGGYNFLLNNMYKQPTISVTGDDTMQDFINKVKAGTR</sequence>
<evidence type="ECO:0000313" key="5">
    <source>
        <dbReference type="EMBL" id="WJW69451.1"/>
    </source>
</evidence>
<dbReference type="SUPFAM" id="SSF88713">
    <property type="entry name" value="Glycoside hydrolase/deacetylase"/>
    <property type="match status" value="1"/>
</dbReference>
<dbReference type="Pfam" id="PF01522">
    <property type="entry name" value="Polysacc_deac_1"/>
    <property type="match status" value="1"/>
</dbReference>
<dbReference type="RefSeq" id="WP_341471335.1">
    <property type="nucleotide sequence ID" value="NZ_CP128400.1"/>
</dbReference>
<dbReference type="EMBL" id="CP128400">
    <property type="protein sequence ID" value="WJW69451.1"/>
    <property type="molecule type" value="Genomic_DNA"/>
</dbReference>
<comment type="subcellular location">
    <subcellularLocation>
        <location evidence="1">Secreted</location>
    </subcellularLocation>
</comment>
<evidence type="ECO:0000256" key="1">
    <source>
        <dbReference type="ARBA" id="ARBA00004613"/>
    </source>
</evidence>
<keyword evidence="2" id="KW-0732">Signal</keyword>
<evidence type="ECO:0000313" key="7">
    <source>
        <dbReference type="Proteomes" id="UP001431572"/>
    </source>
</evidence>
<dbReference type="Proteomes" id="UP000521676">
    <property type="component" value="Unassembled WGS sequence"/>
</dbReference>
<dbReference type="CDD" id="cd10918">
    <property type="entry name" value="CE4_NodB_like_5s_6s"/>
    <property type="match status" value="1"/>
</dbReference>
<name>A0A8T7M601_9CHLR</name>
<evidence type="ECO:0000313" key="4">
    <source>
        <dbReference type="EMBL" id="NWJ47540.1"/>
    </source>
</evidence>
<dbReference type="EMBL" id="JACATZ010000003">
    <property type="protein sequence ID" value="NWJ47540.1"/>
    <property type="molecule type" value="Genomic_DNA"/>
</dbReference>
<dbReference type="PANTHER" id="PTHR34216:SF3">
    <property type="entry name" value="POLY-BETA-1,6-N-ACETYL-D-GLUCOSAMINE N-DEACETYLASE"/>
    <property type="match status" value="1"/>
</dbReference>
<dbReference type="InterPro" id="IPR051398">
    <property type="entry name" value="Polysacch_Deacetylase"/>
</dbReference>
<dbReference type="Gene3D" id="3.20.20.370">
    <property type="entry name" value="Glycoside hydrolase/deacetylase"/>
    <property type="match status" value="1"/>
</dbReference>